<dbReference type="Gene3D" id="1.25.40.390">
    <property type="match status" value="1"/>
</dbReference>
<evidence type="ECO:0000256" key="6">
    <source>
        <dbReference type="SAM" id="SignalP"/>
    </source>
</evidence>
<dbReference type="GO" id="GO:0009279">
    <property type="term" value="C:cell outer membrane"/>
    <property type="evidence" value="ECO:0007669"/>
    <property type="project" value="UniProtKB-SubCell"/>
</dbReference>
<feature type="signal peptide" evidence="6">
    <location>
        <begin position="1"/>
        <end position="19"/>
    </location>
</feature>
<dbReference type="PROSITE" id="PS51257">
    <property type="entry name" value="PROKAR_LIPOPROTEIN"/>
    <property type="match status" value="1"/>
</dbReference>
<evidence type="ECO:0000313" key="9">
    <source>
        <dbReference type="EMBL" id="ADY31212.1"/>
    </source>
</evidence>
<evidence type="ECO:0000256" key="5">
    <source>
        <dbReference type="ARBA" id="ARBA00023237"/>
    </source>
</evidence>
<comment type="similarity">
    <text evidence="2">Belongs to the SusD family.</text>
</comment>
<evidence type="ECO:0000313" key="10">
    <source>
        <dbReference type="Proteomes" id="UP000006657"/>
    </source>
</evidence>
<dbReference type="RefSeq" id="WP_013610459.1">
    <property type="nucleotide sequence ID" value="NC_015160.1"/>
</dbReference>
<evidence type="ECO:0000256" key="4">
    <source>
        <dbReference type="ARBA" id="ARBA00023136"/>
    </source>
</evidence>
<keyword evidence="5" id="KW-0998">Cell outer membrane</keyword>
<evidence type="ECO:0000259" key="7">
    <source>
        <dbReference type="Pfam" id="PF07980"/>
    </source>
</evidence>
<gene>
    <name evidence="9" type="ordered locus">Odosp_0098</name>
</gene>
<organism evidence="9 10">
    <name type="scientific">Odoribacter splanchnicus (strain ATCC 29572 / DSM 20712 / CIP 104287 / JCM 15291 / NCTC 10825 / 1651/6)</name>
    <name type="common">Bacteroides splanchnicus</name>
    <dbReference type="NCBI Taxonomy" id="709991"/>
    <lineage>
        <taxon>Bacteria</taxon>
        <taxon>Pseudomonadati</taxon>
        <taxon>Bacteroidota</taxon>
        <taxon>Bacteroidia</taxon>
        <taxon>Bacteroidales</taxon>
        <taxon>Odoribacteraceae</taxon>
        <taxon>Odoribacter</taxon>
    </lineage>
</organism>
<keyword evidence="10" id="KW-1185">Reference proteome</keyword>
<evidence type="ECO:0000256" key="1">
    <source>
        <dbReference type="ARBA" id="ARBA00004442"/>
    </source>
</evidence>
<feature type="chain" id="PRO_5003395858" evidence="6">
    <location>
        <begin position="20"/>
        <end position="504"/>
    </location>
</feature>
<evidence type="ECO:0000256" key="2">
    <source>
        <dbReference type="ARBA" id="ARBA00006275"/>
    </source>
</evidence>
<dbReference type="eggNOG" id="COG1834">
    <property type="taxonomic scope" value="Bacteria"/>
</dbReference>
<reference evidence="9 10" key="1">
    <citation type="journal article" date="2011" name="Stand. Genomic Sci.">
        <title>Complete genome sequence of Odoribacter splanchnicus type strain (1651/6).</title>
        <authorList>
            <consortium name="US DOE Joint Genome Institute (JGI-PGF)"/>
            <person name="Goker M."/>
            <person name="Gronow S."/>
            <person name="Zeytun A."/>
            <person name="Nolan M."/>
            <person name="Lucas S."/>
            <person name="Lapidus A."/>
            <person name="Hammon N."/>
            <person name="Deshpande S."/>
            <person name="Cheng J.F."/>
            <person name="Pitluck S."/>
            <person name="Liolios K."/>
            <person name="Pagani I."/>
            <person name="Ivanova N."/>
            <person name="Mavromatis K."/>
            <person name="Ovchinikova G."/>
            <person name="Pati A."/>
            <person name="Tapia R."/>
            <person name="Han C."/>
            <person name="Goodwin L."/>
            <person name="Chen A."/>
            <person name="Palaniappan K."/>
            <person name="Land M."/>
            <person name="Hauser L."/>
            <person name="Jeffries C.D."/>
            <person name="Brambilla E.M."/>
            <person name="Rohde M."/>
            <person name="Detter J.C."/>
            <person name="Woyke T."/>
            <person name="Bristow J."/>
            <person name="Markowitz V."/>
            <person name="Hugenholtz P."/>
            <person name="Eisen J.A."/>
            <person name="Kyrpides N.C."/>
            <person name="Klenk H.P."/>
        </authorList>
    </citation>
    <scope>NUCLEOTIDE SEQUENCE [LARGE SCALE GENOMIC DNA]</scope>
    <source>
        <strain evidence="10">ATCC 29572 / DSM 20712 / JCM 15291 / NCTC 10825 / 1651/6</strain>
    </source>
</reference>
<protein>
    <submittedName>
        <fullName evidence="9">RagB/SusD domain-containing protein</fullName>
    </submittedName>
</protein>
<dbReference type="KEGG" id="osp:Odosp_0098"/>
<keyword evidence="4" id="KW-0472">Membrane</keyword>
<dbReference type="HOGENOM" id="CLU_015553_3_0_10"/>
<dbReference type="Pfam" id="PF07980">
    <property type="entry name" value="SusD_RagB"/>
    <property type="match status" value="1"/>
</dbReference>
<dbReference type="Proteomes" id="UP000006657">
    <property type="component" value="Chromosome"/>
</dbReference>
<dbReference type="Pfam" id="PF14322">
    <property type="entry name" value="SusD-like_3"/>
    <property type="match status" value="1"/>
</dbReference>
<dbReference type="PaxDb" id="709991-Odosp_0098"/>
<proteinExistence type="inferred from homology"/>
<accession>F9Z2T2</accession>
<evidence type="ECO:0000259" key="8">
    <source>
        <dbReference type="Pfam" id="PF14322"/>
    </source>
</evidence>
<dbReference type="STRING" id="709991.Odosp_0098"/>
<dbReference type="InterPro" id="IPR011990">
    <property type="entry name" value="TPR-like_helical_dom_sf"/>
</dbReference>
<comment type="subcellular location">
    <subcellularLocation>
        <location evidence="1">Cell outer membrane</location>
    </subcellularLocation>
</comment>
<keyword evidence="3 6" id="KW-0732">Signal</keyword>
<name>F9Z2T2_ODOSD</name>
<feature type="domain" description="SusD-like N-terminal" evidence="8">
    <location>
        <begin position="24"/>
        <end position="238"/>
    </location>
</feature>
<dbReference type="SUPFAM" id="SSF48452">
    <property type="entry name" value="TPR-like"/>
    <property type="match status" value="1"/>
</dbReference>
<dbReference type="GeneID" id="61273359"/>
<dbReference type="CDD" id="cd08977">
    <property type="entry name" value="SusD"/>
    <property type="match status" value="1"/>
</dbReference>
<dbReference type="InterPro" id="IPR012944">
    <property type="entry name" value="SusD_RagB_dom"/>
</dbReference>
<dbReference type="AlphaFoldDB" id="F9Z2T2"/>
<sequence length="504" mass="57856">MKKYISLALIWSFCLLAFSACESYLEEMPQNKLMPTTTDDYDQLLNNAYITERVMPYLDILSDDVELIASNHVLDGEDEGDWQVAAYMWRDRHDLTMSGGDLAFEKLYESIYYCNVVIENIGEADGVELNEENVERTRKNIEGEARCLRAYSYFYLVNLYAMAYDPATCATDPGVPINNSTAVEDKAYPRNTVAEVYEQIVSDLTKGIQLLKENPIEKGTKVKFNELSATAFLARVYLYMQNGEDAIVCAKEVIASNRALFDLQEYGDVLNMENNTVTEWNGTTVPGTDYLSVNNSNILFVNGVCELYPALQAGSYTTFSVSREFAGQYEEGDIRRFYFMVTYANIYTTRPSTKLTYAKSRYVWPNAMTSYITVRTGYGRFLRTEEMYLILAEAYARQNGGMGDAIGYLNTMRRVKFKTGEYVELKASDFTQETLLDYIAVERRRELCFEGHRWFDLRRTTRPEMQRVGYNDEVAHLDQNDPRYVLQIPQKELSVNPSIGENPR</sequence>
<dbReference type="InterPro" id="IPR033985">
    <property type="entry name" value="SusD-like_N"/>
</dbReference>
<feature type="domain" description="RagB/SusD" evidence="7">
    <location>
        <begin position="343"/>
        <end position="503"/>
    </location>
</feature>
<evidence type="ECO:0000256" key="3">
    <source>
        <dbReference type="ARBA" id="ARBA00022729"/>
    </source>
</evidence>
<dbReference type="EMBL" id="CP002544">
    <property type="protein sequence ID" value="ADY31212.1"/>
    <property type="molecule type" value="Genomic_DNA"/>
</dbReference>